<name>A0A550BV64_9AGAR</name>
<sequence>MTFGTVTLNDGNTMPTIAYGTGSKWKWKSVVEFVATAIDCGFSHIDTAQQYQTEPDVGQAIRESGLSRSDFFVTTKFGGGEVQEEFNKSLNGLGLKQVDLYLIHFPTPRIVGEKGVAGTWLELEKIRNSGRARSIGVSNFQLSHLETVAEISTVTPAVNQIHLHPYNYSEMKPVLEYCAKHSIVVEAYSSLDPITKFPGGPVDVPLAAAAARRGASMVQALFLWVHAKGVVIVTTSSTRKHMEEYLAVGDLEPLSDAEVAAIDEAGKGGPPVATAAMLARLRLRHLRRARTELSVVVLGLLLLVLGLWKLQVFGRSGMRCI</sequence>
<dbReference type="Pfam" id="PF00248">
    <property type="entry name" value="Aldo_ket_red"/>
    <property type="match status" value="1"/>
</dbReference>
<keyword evidence="7" id="KW-1133">Transmembrane helix</keyword>
<accession>A0A550BV64</accession>
<dbReference type="InterPro" id="IPR044494">
    <property type="entry name" value="AKR3C2/3"/>
</dbReference>
<evidence type="ECO:0000256" key="2">
    <source>
        <dbReference type="ARBA" id="ARBA00022857"/>
    </source>
</evidence>
<dbReference type="PANTHER" id="PTHR43827">
    <property type="entry name" value="2,5-DIKETO-D-GLUCONIC ACID REDUCTASE"/>
    <property type="match status" value="1"/>
</dbReference>
<dbReference type="InterPro" id="IPR020471">
    <property type="entry name" value="AKR"/>
</dbReference>
<evidence type="ECO:0000256" key="1">
    <source>
        <dbReference type="ARBA" id="ARBA00007905"/>
    </source>
</evidence>
<organism evidence="9 10">
    <name type="scientific">Schizophyllum amplum</name>
    <dbReference type="NCBI Taxonomy" id="97359"/>
    <lineage>
        <taxon>Eukaryota</taxon>
        <taxon>Fungi</taxon>
        <taxon>Dikarya</taxon>
        <taxon>Basidiomycota</taxon>
        <taxon>Agaricomycotina</taxon>
        <taxon>Agaricomycetes</taxon>
        <taxon>Agaricomycetidae</taxon>
        <taxon>Agaricales</taxon>
        <taxon>Schizophyllaceae</taxon>
        <taxon>Schizophyllum</taxon>
    </lineage>
</organism>
<keyword evidence="10" id="KW-1185">Reference proteome</keyword>
<dbReference type="AlphaFoldDB" id="A0A550BV64"/>
<feature type="domain" description="NADP-dependent oxidoreductase" evidence="8">
    <location>
        <begin position="3"/>
        <end position="191"/>
    </location>
</feature>
<proteinExistence type="inferred from homology"/>
<dbReference type="GO" id="GO:0016652">
    <property type="term" value="F:oxidoreductase activity, acting on NAD(P)H as acceptor"/>
    <property type="evidence" value="ECO:0007669"/>
    <property type="project" value="InterPro"/>
</dbReference>
<keyword evidence="2" id="KW-0521">NADP</keyword>
<keyword evidence="7" id="KW-0472">Membrane</keyword>
<evidence type="ECO:0000313" key="9">
    <source>
        <dbReference type="EMBL" id="TRM56428.1"/>
    </source>
</evidence>
<dbReference type="InterPro" id="IPR023210">
    <property type="entry name" value="NADP_OxRdtase_dom"/>
</dbReference>
<evidence type="ECO:0000256" key="7">
    <source>
        <dbReference type="SAM" id="Phobius"/>
    </source>
</evidence>
<dbReference type="InterPro" id="IPR036812">
    <property type="entry name" value="NAD(P)_OxRdtase_dom_sf"/>
</dbReference>
<protein>
    <submittedName>
        <fullName evidence="9">NADP-dependent oxidoreductase domain-containing protein</fullName>
    </submittedName>
</protein>
<dbReference type="SUPFAM" id="SSF51430">
    <property type="entry name" value="NAD(P)-linked oxidoreductase"/>
    <property type="match status" value="1"/>
</dbReference>
<dbReference type="InterPro" id="IPR018170">
    <property type="entry name" value="Aldo/ket_reductase_CS"/>
</dbReference>
<evidence type="ECO:0000256" key="6">
    <source>
        <dbReference type="PIRSR" id="PIRSR000097-3"/>
    </source>
</evidence>
<dbReference type="OrthoDB" id="416253at2759"/>
<dbReference type="Proteomes" id="UP000320762">
    <property type="component" value="Unassembled WGS sequence"/>
</dbReference>
<keyword evidence="7" id="KW-0812">Transmembrane</keyword>
<dbReference type="PIRSF" id="PIRSF000097">
    <property type="entry name" value="AKR"/>
    <property type="match status" value="1"/>
</dbReference>
<comment type="caution">
    <text evidence="9">The sequence shown here is derived from an EMBL/GenBank/DDBJ whole genome shotgun (WGS) entry which is preliminary data.</text>
</comment>
<feature type="active site" description="Proton donor" evidence="4">
    <location>
        <position position="51"/>
    </location>
</feature>
<dbReference type="Gene3D" id="3.20.20.100">
    <property type="entry name" value="NADP-dependent oxidoreductase domain"/>
    <property type="match status" value="1"/>
</dbReference>
<evidence type="ECO:0000256" key="5">
    <source>
        <dbReference type="PIRSR" id="PIRSR000097-2"/>
    </source>
</evidence>
<dbReference type="PROSITE" id="PS00062">
    <property type="entry name" value="ALDOKETO_REDUCTASE_2"/>
    <property type="match status" value="1"/>
</dbReference>
<comment type="similarity">
    <text evidence="1">Belongs to the aldo/keto reductase family.</text>
</comment>
<dbReference type="PRINTS" id="PR00069">
    <property type="entry name" value="ALDKETRDTASE"/>
</dbReference>
<evidence type="ECO:0000256" key="3">
    <source>
        <dbReference type="ARBA" id="ARBA00023002"/>
    </source>
</evidence>
<feature type="transmembrane region" description="Helical" evidence="7">
    <location>
        <begin position="289"/>
        <end position="308"/>
    </location>
</feature>
<feature type="site" description="Lowers pKa of active site Tyr" evidence="6">
    <location>
        <position position="76"/>
    </location>
</feature>
<gene>
    <name evidence="9" type="ORF">BD626DRAFT_519762</name>
</gene>
<dbReference type="CDD" id="cd19120">
    <property type="entry name" value="AKR_AKR3C2-3"/>
    <property type="match status" value="1"/>
</dbReference>
<keyword evidence="3" id="KW-0560">Oxidoreductase</keyword>
<reference evidence="9 10" key="1">
    <citation type="journal article" date="2019" name="New Phytol.">
        <title>Comparative genomics reveals unique wood-decay strategies and fruiting body development in the Schizophyllaceae.</title>
        <authorList>
            <person name="Almasi E."/>
            <person name="Sahu N."/>
            <person name="Krizsan K."/>
            <person name="Balint B."/>
            <person name="Kovacs G.M."/>
            <person name="Kiss B."/>
            <person name="Cseklye J."/>
            <person name="Drula E."/>
            <person name="Henrissat B."/>
            <person name="Nagy I."/>
            <person name="Chovatia M."/>
            <person name="Adam C."/>
            <person name="LaButti K."/>
            <person name="Lipzen A."/>
            <person name="Riley R."/>
            <person name="Grigoriev I.V."/>
            <person name="Nagy L.G."/>
        </authorList>
    </citation>
    <scope>NUCLEOTIDE SEQUENCE [LARGE SCALE GENOMIC DNA]</scope>
    <source>
        <strain evidence="9 10">NL-1724</strain>
    </source>
</reference>
<evidence type="ECO:0000259" key="8">
    <source>
        <dbReference type="Pfam" id="PF00248"/>
    </source>
</evidence>
<dbReference type="EMBL" id="VDMD01000070">
    <property type="protein sequence ID" value="TRM56428.1"/>
    <property type="molecule type" value="Genomic_DNA"/>
</dbReference>
<dbReference type="PANTHER" id="PTHR43827:SF3">
    <property type="entry name" value="NADP-DEPENDENT OXIDOREDUCTASE DOMAIN-CONTAINING PROTEIN"/>
    <property type="match status" value="1"/>
</dbReference>
<evidence type="ECO:0000256" key="4">
    <source>
        <dbReference type="PIRSR" id="PIRSR000097-1"/>
    </source>
</evidence>
<feature type="binding site" evidence="5">
    <location>
        <position position="104"/>
    </location>
    <ligand>
        <name>substrate</name>
    </ligand>
</feature>
<dbReference type="GO" id="GO:0016616">
    <property type="term" value="F:oxidoreductase activity, acting on the CH-OH group of donors, NAD or NADP as acceptor"/>
    <property type="evidence" value="ECO:0007669"/>
    <property type="project" value="UniProtKB-ARBA"/>
</dbReference>
<dbReference type="STRING" id="97359.A0A550BV64"/>
<evidence type="ECO:0000313" key="10">
    <source>
        <dbReference type="Proteomes" id="UP000320762"/>
    </source>
</evidence>